<proteinExistence type="predicted"/>
<dbReference type="PIRSF" id="PIRSF005610">
    <property type="entry name" value="SirB"/>
    <property type="match status" value="1"/>
</dbReference>
<keyword evidence="1" id="KW-0812">Transmembrane</keyword>
<gene>
    <name evidence="2" type="ORF">AWOD_I_0740</name>
</gene>
<name>A0A090KGX4_9GAMM</name>
<dbReference type="EMBL" id="LN554846">
    <property type="protein sequence ID" value="CED70834.1"/>
    <property type="molecule type" value="Genomic_DNA"/>
</dbReference>
<evidence type="ECO:0000313" key="2">
    <source>
        <dbReference type="EMBL" id="CED70834.1"/>
    </source>
</evidence>
<dbReference type="OrthoDB" id="5588650at2"/>
<sequence length="127" mass="14095">MYTAVKHIHLFMVACSVLLFVVRYALMMANSDLRNKAFLKRVPHVIDSAMLLSGIALIFITGFIPFTDSAPWLTEKITCVMVYIALAFVTLNNGKNKVFKTFAFFGALGWLMVAAKIAVTKVPTFLG</sequence>
<feature type="transmembrane region" description="Helical" evidence="1">
    <location>
        <begin position="98"/>
        <end position="119"/>
    </location>
</feature>
<protein>
    <submittedName>
        <fullName evidence="2">Protein SirB, invasion gene expression up-regulator</fullName>
    </submittedName>
</protein>
<keyword evidence="1" id="KW-1133">Transmembrane helix</keyword>
<dbReference type="Pfam" id="PF04247">
    <property type="entry name" value="SirB"/>
    <property type="match status" value="1"/>
</dbReference>
<keyword evidence="1" id="KW-0472">Membrane</keyword>
<organism evidence="2 3">
    <name type="scientific">Aliivibrio wodanis</name>
    <dbReference type="NCBI Taxonomy" id="80852"/>
    <lineage>
        <taxon>Bacteria</taxon>
        <taxon>Pseudomonadati</taxon>
        <taxon>Pseudomonadota</taxon>
        <taxon>Gammaproteobacteria</taxon>
        <taxon>Vibrionales</taxon>
        <taxon>Vibrionaceae</taxon>
        <taxon>Aliivibrio</taxon>
    </lineage>
</organism>
<accession>A0A090KGX4</accession>
<keyword evidence="3" id="KW-1185">Reference proteome</keyword>
<dbReference type="PATRIC" id="fig|80852.17.peg.752"/>
<feature type="transmembrane region" description="Helical" evidence="1">
    <location>
        <begin position="6"/>
        <end position="26"/>
    </location>
</feature>
<dbReference type="InterPro" id="IPR007360">
    <property type="entry name" value="SirB"/>
</dbReference>
<reference evidence="3" key="1">
    <citation type="submission" date="2014-09" db="EMBL/GenBank/DDBJ databases">
        <authorList>
            <person name="Hjerde E."/>
        </authorList>
    </citation>
    <scope>NUCLEOTIDE SEQUENCE [LARGE SCALE GENOMIC DNA]</scope>
    <source>
        <strain evidence="3">06/09/139</strain>
    </source>
</reference>
<dbReference type="GO" id="GO:0005886">
    <property type="term" value="C:plasma membrane"/>
    <property type="evidence" value="ECO:0007669"/>
    <property type="project" value="TreeGrafter"/>
</dbReference>
<dbReference type="Proteomes" id="UP000032427">
    <property type="component" value="Chromosome 1"/>
</dbReference>
<evidence type="ECO:0000256" key="1">
    <source>
        <dbReference type="SAM" id="Phobius"/>
    </source>
</evidence>
<evidence type="ECO:0000313" key="3">
    <source>
        <dbReference type="Proteomes" id="UP000032427"/>
    </source>
</evidence>
<feature type="transmembrane region" description="Helical" evidence="1">
    <location>
        <begin position="72"/>
        <end position="91"/>
    </location>
</feature>
<feature type="transmembrane region" description="Helical" evidence="1">
    <location>
        <begin position="46"/>
        <end position="66"/>
    </location>
</feature>
<dbReference type="KEGG" id="awd:AWOD_I_0740"/>
<dbReference type="AlphaFoldDB" id="A0A090KGX4"/>
<dbReference type="GeneID" id="28540308"/>
<dbReference type="HOGENOM" id="CLU_123860_3_1_6"/>
<dbReference type="STRING" id="80852.AWOD_I_0740"/>
<dbReference type="PANTHER" id="PTHR39594:SF1">
    <property type="entry name" value="PROTEIN YCHQ"/>
    <property type="match status" value="1"/>
</dbReference>
<dbReference type="PANTHER" id="PTHR39594">
    <property type="entry name" value="PROTEIN YCHQ"/>
    <property type="match status" value="1"/>
</dbReference>